<evidence type="ECO:0000256" key="2">
    <source>
        <dbReference type="ARBA" id="ARBA00022448"/>
    </source>
</evidence>
<evidence type="ECO:0000259" key="13">
    <source>
        <dbReference type="PROSITE" id="PS50158"/>
    </source>
</evidence>
<organism evidence="14 15">
    <name type="scientific">Mortierella polycephala</name>
    <dbReference type="NCBI Taxonomy" id="41804"/>
    <lineage>
        <taxon>Eukaryota</taxon>
        <taxon>Fungi</taxon>
        <taxon>Fungi incertae sedis</taxon>
        <taxon>Mucoromycota</taxon>
        <taxon>Mortierellomycotina</taxon>
        <taxon>Mortierellomycetes</taxon>
        <taxon>Mortierellales</taxon>
        <taxon>Mortierellaceae</taxon>
        <taxon>Mortierella</taxon>
    </lineage>
</organism>
<keyword evidence="7 10" id="KW-0472">Membrane</keyword>
<keyword evidence="9" id="KW-0694">RNA-binding</keyword>
<evidence type="ECO:0000256" key="5">
    <source>
        <dbReference type="ARBA" id="ARBA00022989"/>
    </source>
</evidence>
<dbReference type="GO" id="GO:0008270">
    <property type="term" value="F:zinc ion binding"/>
    <property type="evidence" value="ECO:0007669"/>
    <property type="project" value="UniProtKB-KW"/>
</dbReference>
<proteinExistence type="predicted"/>
<dbReference type="InterPro" id="IPR023395">
    <property type="entry name" value="MCP_dom_sf"/>
</dbReference>
<keyword evidence="4" id="KW-0677">Repeat</keyword>
<dbReference type="InterPro" id="IPR036875">
    <property type="entry name" value="Znf_CCHC_sf"/>
</dbReference>
<feature type="compositionally biased region" description="Basic and acidic residues" evidence="11">
    <location>
        <begin position="146"/>
        <end position="162"/>
    </location>
</feature>
<dbReference type="PRINTS" id="PR00926">
    <property type="entry name" value="MITOCARRIER"/>
</dbReference>
<keyword evidence="8" id="KW-0863">Zinc-finger</keyword>
<dbReference type="Pfam" id="PF00153">
    <property type="entry name" value="Mito_carr"/>
    <property type="match status" value="3"/>
</dbReference>
<keyword evidence="2" id="KW-0813">Transport</keyword>
<dbReference type="PROSITE" id="PS50102">
    <property type="entry name" value="RRM"/>
    <property type="match status" value="1"/>
</dbReference>
<keyword evidence="5" id="KW-1133">Transmembrane helix</keyword>
<dbReference type="InterPro" id="IPR002067">
    <property type="entry name" value="MCP"/>
</dbReference>
<keyword evidence="8" id="KW-0862">Zinc</keyword>
<evidence type="ECO:0000313" key="15">
    <source>
        <dbReference type="Proteomes" id="UP000726737"/>
    </source>
</evidence>
<sequence>MSLPPPPPPLPPADSGVPPPATTHTTVYVGHLSPRTERRDVEELFEKYGRVLSVELKHGGFAFIEYEDPRDADDAVSKLNGYELDGNRISVEWSRRSGGPGSGCFLCNQTGHWARECPEASEKGMDVKSGKCFKCGEPGHLARFCRGPDTRRHGPPHTEYRRGPPPPPRYGRGRSPVPYRDPYEYGYRGRGYSRSPDRGYGGPSGYRARSPYHPGGYRGRSPSPYYRDSGRGRSPSPYGRRRHGDTERGAKELELELKAMKENHSGSTLSRLQSNHTSSTNTISSNNSSSSSIGLQQSAAPSSLAAGIESKENLSRDSTGAAHFGSRDGTQQPQLKAVKAKDTKSMDFILRTMFAGGIAGITAKSAIAPLDRVKILFQASNPQFEKYAGTWTGVFRATRDIRRTAGIRGLFQGNSATVLRIFPYAAIKFMAYEQYRSLLMPTRRDETPYKKLVAGSMAGVTSVFFTYPLDLIRVRLAYETTAKPYMVLVRKIYNEPAGGKRPDHQSWLPKLGITNFYRGFLTSVAGMIPYAGVSFFTHDVMQEFCREHLPWTLKQQQNRGLPDKNGDYSRPELRTMAELACGGIAGAVSQTASYPLEVVRRKLQVAGALNPKVFVGMWETARGIYVAKGLRGFFVGLSIGYLKVTPMVAISFTVYERMKTTLGI</sequence>
<name>A0A9P6QD07_9FUNG</name>
<evidence type="ECO:0000256" key="3">
    <source>
        <dbReference type="ARBA" id="ARBA00022692"/>
    </source>
</evidence>
<evidence type="ECO:0000256" key="9">
    <source>
        <dbReference type="PROSITE-ProRule" id="PRU00176"/>
    </source>
</evidence>
<dbReference type="PROSITE" id="PS50920">
    <property type="entry name" value="SOLCAR"/>
    <property type="match status" value="3"/>
</dbReference>
<dbReference type="SMART" id="SM00343">
    <property type="entry name" value="ZnF_C2HC"/>
    <property type="match status" value="2"/>
</dbReference>
<feature type="region of interest" description="Disordered" evidence="11">
    <location>
        <begin position="144"/>
        <end position="248"/>
    </location>
</feature>
<dbReference type="SUPFAM" id="SSF103506">
    <property type="entry name" value="Mitochondrial carrier"/>
    <property type="match status" value="1"/>
</dbReference>
<evidence type="ECO:0000256" key="6">
    <source>
        <dbReference type="ARBA" id="ARBA00023128"/>
    </source>
</evidence>
<dbReference type="Gene3D" id="4.10.60.10">
    <property type="entry name" value="Zinc finger, CCHC-type"/>
    <property type="match status" value="2"/>
</dbReference>
<feature type="domain" description="CCHC-type" evidence="13">
    <location>
        <begin position="104"/>
        <end position="119"/>
    </location>
</feature>
<dbReference type="InterPro" id="IPR001878">
    <property type="entry name" value="Znf_CCHC"/>
</dbReference>
<feature type="compositionally biased region" description="Low complexity" evidence="11">
    <location>
        <begin position="274"/>
        <end position="306"/>
    </location>
</feature>
<feature type="domain" description="CCHC-type" evidence="13">
    <location>
        <begin position="131"/>
        <end position="146"/>
    </location>
</feature>
<evidence type="ECO:0000256" key="11">
    <source>
        <dbReference type="SAM" id="MobiDB-lite"/>
    </source>
</evidence>
<reference evidence="14" key="1">
    <citation type="journal article" date="2020" name="Fungal Divers.">
        <title>Resolving the Mortierellaceae phylogeny through synthesis of multi-gene phylogenetics and phylogenomics.</title>
        <authorList>
            <person name="Vandepol N."/>
            <person name="Liber J."/>
            <person name="Desiro A."/>
            <person name="Na H."/>
            <person name="Kennedy M."/>
            <person name="Barry K."/>
            <person name="Grigoriev I.V."/>
            <person name="Miller A.N."/>
            <person name="O'Donnell K."/>
            <person name="Stajich J.E."/>
            <person name="Bonito G."/>
        </authorList>
    </citation>
    <scope>NUCLEOTIDE SEQUENCE</scope>
    <source>
        <strain evidence="14">KOD948</strain>
    </source>
</reference>
<dbReference type="Proteomes" id="UP000726737">
    <property type="component" value="Unassembled WGS sequence"/>
</dbReference>
<feature type="region of interest" description="Disordered" evidence="11">
    <location>
        <begin position="1"/>
        <end position="28"/>
    </location>
</feature>
<dbReference type="OrthoDB" id="270584at2759"/>
<keyword evidence="6" id="KW-0496">Mitochondrion</keyword>
<feature type="repeat" description="Solcar" evidence="10">
    <location>
        <begin position="446"/>
        <end position="544"/>
    </location>
</feature>
<gene>
    <name evidence="14" type="ORF">BG011_005353</name>
</gene>
<dbReference type="Gene3D" id="1.50.40.10">
    <property type="entry name" value="Mitochondrial carrier domain"/>
    <property type="match status" value="1"/>
</dbReference>
<dbReference type="SUPFAM" id="SSF57756">
    <property type="entry name" value="Retrovirus zinc finger-like domains"/>
    <property type="match status" value="1"/>
</dbReference>
<dbReference type="GO" id="GO:0031966">
    <property type="term" value="C:mitochondrial membrane"/>
    <property type="evidence" value="ECO:0007669"/>
    <property type="project" value="UniProtKB-SubCell"/>
</dbReference>
<keyword evidence="15" id="KW-1185">Reference proteome</keyword>
<dbReference type="AlphaFoldDB" id="A0A9P6QD07"/>
<dbReference type="InterPro" id="IPR012677">
    <property type="entry name" value="Nucleotide-bd_a/b_plait_sf"/>
</dbReference>
<dbReference type="SMART" id="SM00360">
    <property type="entry name" value="RRM"/>
    <property type="match status" value="1"/>
</dbReference>
<dbReference type="GO" id="GO:0055085">
    <property type="term" value="P:transmembrane transport"/>
    <property type="evidence" value="ECO:0007669"/>
    <property type="project" value="InterPro"/>
</dbReference>
<accession>A0A9P6QD07</accession>
<dbReference type="EMBL" id="JAAAJA010000037">
    <property type="protein sequence ID" value="KAG0265141.1"/>
    <property type="molecule type" value="Genomic_DNA"/>
</dbReference>
<comment type="caution">
    <text evidence="14">The sequence shown here is derived from an EMBL/GenBank/DDBJ whole genome shotgun (WGS) entry which is preliminary data.</text>
</comment>
<evidence type="ECO:0000313" key="14">
    <source>
        <dbReference type="EMBL" id="KAG0265141.1"/>
    </source>
</evidence>
<keyword evidence="3 10" id="KW-0812">Transmembrane</keyword>
<evidence type="ECO:0000256" key="4">
    <source>
        <dbReference type="ARBA" id="ARBA00022737"/>
    </source>
</evidence>
<dbReference type="SUPFAM" id="SSF54928">
    <property type="entry name" value="RNA-binding domain, RBD"/>
    <property type="match status" value="1"/>
</dbReference>
<evidence type="ECO:0000256" key="8">
    <source>
        <dbReference type="PROSITE-ProRule" id="PRU00047"/>
    </source>
</evidence>
<keyword evidence="8" id="KW-0479">Metal-binding</keyword>
<dbReference type="Pfam" id="PF00076">
    <property type="entry name" value="RRM_1"/>
    <property type="match status" value="1"/>
</dbReference>
<feature type="compositionally biased region" description="Low complexity" evidence="11">
    <location>
        <begin position="173"/>
        <end position="194"/>
    </location>
</feature>
<feature type="domain" description="RRM" evidence="12">
    <location>
        <begin position="25"/>
        <end position="96"/>
    </location>
</feature>
<dbReference type="InterPro" id="IPR035979">
    <property type="entry name" value="RBD_domain_sf"/>
</dbReference>
<evidence type="ECO:0000256" key="10">
    <source>
        <dbReference type="PROSITE-ProRule" id="PRU00282"/>
    </source>
</evidence>
<protein>
    <recommendedName>
        <fullName evidence="16">Mitochondrial carrier protein</fullName>
    </recommendedName>
</protein>
<dbReference type="Gene3D" id="3.30.70.330">
    <property type="match status" value="1"/>
</dbReference>
<dbReference type="Pfam" id="PF00098">
    <property type="entry name" value="zf-CCHC"/>
    <property type="match status" value="2"/>
</dbReference>
<dbReference type="InterPro" id="IPR018108">
    <property type="entry name" value="MCP_transmembrane"/>
</dbReference>
<dbReference type="InterPro" id="IPR000504">
    <property type="entry name" value="RRM_dom"/>
</dbReference>
<evidence type="ECO:0000256" key="7">
    <source>
        <dbReference type="ARBA" id="ARBA00023136"/>
    </source>
</evidence>
<comment type="subcellular location">
    <subcellularLocation>
        <location evidence="1">Mitochondrion membrane</location>
        <topology evidence="1">Multi-pass membrane protein</topology>
    </subcellularLocation>
</comment>
<feature type="repeat" description="Solcar" evidence="10">
    <location>
        <begin position="573"/>
        <end position="661"/>
    </location>
</feature>
<evidence type="ECO:0000259" key="12">
    <source>
        <dbReference type="PROSITE" id="PS50102"/>
    </source>
</evidence>
<dbReference type="PROSITE" id="PS50158">
    <property type="entry name" value="ZF_CCHC"/>
    <property type="match status" value="2"/>
</dbReference>
<dbReference type="GO" id="GO:0003723">
    <property type="term" value="F:RNA binding"/>
    <property type="evidence" value="ECO:0007669"/>
    <property type="project" value="UniProtKB-UniRule"/>
</dbReference>
<evidence type="ECO:0008006" key="16">
    <source>
        <dbReference type="Google" id="ProtNLM"/>
    </source>
</evidence>
<evidence type="ECO:0000256" key="1">
    <source>
        <dbReference type="ARBA" id="ARBA00004225"/>
    </source>
</evidence>
<feature type="repeat" description="Solcar" evidence="10">
    <location>
        <begin position="347"/>
        <end position="438"/>
    </location>
</feature>
<feature type="region of interest" description="Disordered" evidence="11">
    <location>
        <begin position="262"/>
        <end position="338"/>
    </location>
</feature>
<feature type="compositionally biased region" description="Pro residues" evidence="11">
    <location>
        <begin position="1"/>
        <end position="21"/>
    </location>
</feature>
<dbReference type="PANTHER" id="PTHR24089">
    <property type="entry name" value="SOLUTE CARRIER FAMILY 25"/>
    <property type="match status" value="1"/>
</dbReference>